<name>A0ABV5NWR3_9ACTN</name>
<protein>
    <recommendedName>
        <fullName evidence="3">HTH cro/C1-type domain-containing protein</fullName>
    </recommendedName>
</protein>
<organism evidence="1 2">
    <name type="scientific">Nonomuraea salmonea</name>
    <dbReference type="NCBI Taxonomy" id="46181"/>
    <lineage>
        <taxon>Bacteria</taxon>
        <taxon>Bacillati</taxon>
        <taxon>Actinomycetota</taxon>
        <taxon>Actinomycetes</taxon>
        <taxon>Streptosporangiales</taxon>
        <taxon>Streptosporangiaceae</taxon>
        <taxon>Nonomuraea</taxon>
    </lineage>
</organism>
<evidence type="ECO:0000313" key="2">
    <source>
        <dbReference type="Proteomes" id="UP001589568"/>
    </source>
</evidence>
<comment type="caution">
    <text evidence="1">The sequence shown here is derived from an EMBL/GenBank/DDBJ whole genome shotgun (WGS) entry which is preliminary data.</text>
</comment>
<evidence type="ECO:0000313" key="1">
    <source>
        <dbReference type="EMBL" id="MFB9474768.1"/>
    </source>
</evidence>
<dbReference type="SUPFAM" id="SSF47413">
    <property type="entry name" value="lambda repressor-like DNA-binding domains"/>
    <property type="match status" value="1"/>
</dbReference>
<dbReference type="InterPro" id="IPR011990">
    <property type="entry name" value="TPR-like_helical_dom_sf"/>
</dbReference>
<dbReference type="RefSeq" id="WP_379484555.1">
    <property type="nucleotide sequence ID" value="NZ_JBHMCF010000040.1"/>
</dbReference>
<proteinExistence type="predicted"/>
<reference evidence="1 2" key="1">
    <citation type="submission" date="2024-09" db="EMBL/GenBank/DDBJ databases">
        <authorList>
            <person name="Sun Q."/>
            <person name="Mori K."/>
        </authorList>
    </citation>
    <scope>NUCLEOTIDE SEQUENCE [LARGE SCALE GENOMIC DNA]</scope>
    <source>
        <strain evidence="1 2">JCM 3324</strain>
    </source>
</reference>
<accession>A0ABV5NWR3</accession>
<dbReference type="EMBL" id="JBHMCF010000040">
    <property type="protein sequence ID" value="MFB9474768.1"/>
    <property type="molecule type" value="Genomic_DNA"/>
</dbReference>
<dbReference type="Gene3D" id="1.25.40.10">
    <property type="entry name" value="Tetratricopeptide repeat domain"/>
    <property type="match status" value="1"/>
</dbReference>
<dbReference type="InterPro" id="IPR010982">
    <property type="entry name" value="Lambda_DNA-bd_dom_sf"/>
</dbReference>
<gene>
    <name evidence="1" type="ORF">ACFFR3_35190</name>
</gene>
<dbReference type="Proteomes" id="UP001589568">
    <property type="component" value="Unassembled WGS sequence"/>
</dbReference>
<evidence type="ECO:0008006" key="3">
    <source>
        <dbReference type="Google" id="ProtNLM"/>
    </source>
</evidence>
<sequence length="802" mass="85771">MNAIDPTLIGTRQELTSQLNALFDRGGWSVQRLAEQAGLSTATVHGILRRGVLPQPGTLTELVKACDQDPTPWLEARGRAARTDRTAAGQPAAGPGGLIRLTQIDPRRLGVHAPIDAPGAVGDLPSYVDRDADEGPRGVRAVIGRAAQRGGLVVLVGGSCVGKTRCAYEGLLAVVPDRWLLHPADTAQIRRAAETGPEHLVVWLDELHCYLDDSDPLTAATVRTLLDRAAIVIGTMWPPDYHTYLRLPGSPQPAAGTGARDVMRLAEVVHLDGALSTAEQERARAVAAAGDRRIALALRASCDNLFQVIAAAPQLLARARGADAYAAAILHAAVDATRLGVRSPLSPHLLRQAAPGYCDARQRAQAPDNWFEAALAYLTEKLDGAAAVLAPAAPPRVMGRPAGYVLAEYLRQHLGEQRRRIVIPASTWGALAEHVTNADDKMRTCAAASDRLLHDYVLRALPTEHPGVVVDTFVAARLASLLEAHDRADDAAAFLRPYAAAEDAVAVLLAQLLARHGREADLYALADANHAVARWLAEWLTGQGRDHDLRARIDAGDAAAAAWLARLDIDRLAHLGRENEALALLRPRADAGDSAARRHLISVMVQADRAEEAIAFLRDRADAGDTGAATELDYLLADHGHEAELRARADAGSRSAGLALARRLTAQGQEDDALAVLRPLADADGYGPAMVLAELLAKCGYETELRLRGDPPAFMYLAKLLREQGRADELRAGADAGDSHCARELVGLLADQGQVKELRARVDWGDPPAAPLLIEGLKRAGLVEEADRVRRYGLPLPDDRDA</sequence>
<keyword evidence="2" id="KW-1185">Reference proteome</keyword>